<dbReference type="Pfam" id="PF00691">
    <property type="entry name" value="OmpA"/>
    <property type="match status" value="1"/>
</dbReference>
<dbReference type="Proteomes" id="UP001317742">
    <property type="component" value="Chromosome"/>
</dbReference>
<keyword evidence="3" id="KW-0998">Cell outer membrane</keyword>
<evidence type="ECO:0000256" key="4">
    <source>
        <dbReference type="PROSITE-ProRule" id="PRU00473"/>
    </source>
</evidence>
<evidence type="ECO:0000313" key="7">
    <source>
        <dbReference type="Proteomes" id="UP001317742"/>
    </source>
</evidence>
<gene>
    <name evidence="6" type="ORF">SYK_34510</name>
</gene>
<evidence type="ECO:0000259" key="5">
    <source>
        <dbReference type="PROSITE" id="PS51123"/>
    </source>
</evidence>
<keyword evidence="7" id="KW-1185">Reference proteome</keyword>
<dbReference type="InterPro" id="IPR050330">
    <property type="entry name" value="Bact_OuterMem_StrucFunc"/>
</dbReference>
<organism evidence="6 7">
    <name type="scientific">Pseudodesulfovibrio nedwellii</name>
    <dbReference type="NCBI Taxonomy" id="2973072"/>
    <lineage>
        <taxon>Bacteria</taxon>
        <taxon>Pseudomonadati</taxon>
        <taxon>Thermodesulfobacteriota</taxon>
        <taxon>Desulfovibrionia</taxon>
        <taxon>Desulfovibrionales</taxon>
        <taxon>Desulfovibrionaceae</taxon>
    </lineage>
</organism>
<feature type="domain" description="OmpA-like" evidence="5">
    <location>
        <begin position="161"/>
        <end position="279"/>
    </location>
</feature>
<accession>A0ABN6SAB0</accession>
<dbReference type="PANTHER" id="PTHR30329">
    <property type="entry name" value="STATOR ELEMENT OF FLAGELLAR MOTOR COMPLEX"/>
    <property type="match status" value="1"/>
</dbReference>
<reference evidence="6 7" key="1">
    <citation type="submission" date="2022-08" db="EMBL/GenBank/DDBJ databases">
        <title>Genome Sequence of the sulphate-reducing bacterium, Pseudodesulfovibrio sp. SYK.</title>
        <authorList>
            <person name="Kondo R."/>
            <person name="Kataoka T."/>
        </authorList>
    </citation>
    <scope>NUCLEOTIDE SEQUENCE [LARGE SCALE GENOMIC DNA]</scope>
    <source>
        <strain evidence="6 7">SYK</strain>
    </source>
</reference>
<sequence>MELQSGTRYQGLSTALETARRRGADLLILGKVPYFYAGHTLDDTAITVQVDIYAAGSGILLWTMMQSGRLEERPPDDYFYFKHEFRMSEAPFNKIIREIAKDMTIPLKAWLPSPDTQYKYVDNPAQVKPSLTQLVEAPATTATDPGPGVTLPPESNENTVVRPDVPGVNLDVHFDFDKATIQESSYPLLDALSEALNSPELKGKSIIIGGHTDTKGNEAYNLSLSKKRADAVKAYLVNKGGVDPATIETVGYGKSRPLNQGLTTKEQQKNRRVEIRLAG</sequence>
<evidence type="ECO:0000256" key="3">
    <source>
        <dbReference type="ARBA" id="ARBA00023237"/>
    </source>
</evidence>
<name>A0ABN6SAB0_9BACT</name>
<proteinExistence type="predicted"/>
<keyword evidence="2 4" id="KW-0472">Membrane</keyword>
<protein>
    <recommendedName>
        <fullName evidence="5">OmpA-like domain-containing protein</fullName>
    </recommendedName>
</protein>
<dbReference type="Gene3D" id="3.30.1330.60">
    <property type="entry name" value="OmpA-like domain"/>
    <property type="match status" value="1"/>
</dbReference>
<evidence type="ECO:0000313" key="6">
    <source>
        <dbReference type="EMBL" id="BDQ39091.1"/>
    </source>
</evidence>
<dbReference type="PROSITE" id="PS51123">
    <property type="entry name" value="OMPA_2"/>
    <property type="match status" value="1"/>
</dbReference>
<dbReference type="EMBL" id="AP026709">
    <property type="protein sequence ID" value="BDQ39091.1"/>
    <property type="molecule type" value="Genomic_DNA"/>
</dbReference>
<dbReference type="InterPro" id="IPR006664">
    <property type="entry name" value="OMP_bac"/>
</dbReference>
<dbReference type="PANTHER" id="PTHR30329:SF21">
    <property type="entry name" value="LIPOPROTEIN YIAD-RELATED"/>
    <property type="match status" value="1"/>
</dbReference>
<evidence type="ECO:0000256" key="2">
    <source>
        <dbReference type="ARBA" id="ARBA00023136"/>
    </source>
</evidence>
<comment type="subcellular location">
    <subcellularLocation>
        <location evidence="1">Cell outer membrane</location>
    </subcellularLocation>
</comment>
<dbReference type="InterPro" id="IPR006665">
    <property type="entry name" value="OmpA-like"/>
</dbReference>
<dbReference type="SUPFAM" id="SSF103088">
    <property type="entry name" value="OmpA-like"/>
    <property type="match status" value="1"/>
</dbReference>
<evidence type="ECO:0000256" key="1">
    <source>
        <dbReference type="ARBA" id="ARBA00004442"/>
    </source>
</evidence>
<dbReference type="PRINTS" id="PR01021">
    <property type="entry name" value="OMPADOMAIN"/>
</dbReference>
<dbReference type="CDD" id="cd07185">
    <property type="entry name" value="OmpA_C-like"/>
    <property type="match status" value="1"/>
</dbReference>
<dbReference type="InterPro" id="IPR036737">
    <property type="entry name" value="OmpA-like_sf"/>
</dbReference>